<keyword evidence="2" id="KW-1185">Reference proteome</keyword>
<dbReference type="Proteomes" id="UP000199656">
    <property type="component" value="Unassembled WGS sequence"/>
</dbReference>
<gene>
    <name evidence="1" type="ORF">SAMN05660909_04595</name>
</gene>
<reference evidence="2" key="1">
    <citation type="submission" date="2016-10" db="EMBL/GenBank/DDBJ databases">
        <authorList>
            <person name="Varghese N."/>
            <person name="Submissions S."/>
        </authorList>
    </citation>
    <scope>NUCLEOTIDE SEQUENCE [LARGE SCALE GENOMIC DNA]</scope>
    <source>
        <strain evidence="2">DSM 23920</strain>
    </source>
</reference>
<accession>A0A1H4FPX3</accession>
<dbReference type="EMBL" id="FNRL01000027">
    <property type="protein sequence ID" value="SEA99366.1"/>
    <property type="molecule type" value="Genomic_DNA"/>
</dbReference>
<organism evidence="1 2">
    <name type="scientific">Chitinophaga terrae</name>
    <name type="common">ex Kim and Jung 2007</name>
    <dbReference type="NCBI Taxonomy" id="408074"/>
    <lineage>
        <taxon>Bacteria</taxon>
        <taxon>Pseudomonadati</taxon>
        <taxon>Bacteroidota</taxon>
        <taxon>Chitinophagia</taxon>
        <taxon>Chitinophagales</taxon>
        <taxon>Chitinophagaceae</taxon>
        <taxon>Chitinophaga</taxon>
    </lineage>
</organism>
<dbReference type="RefSeq" id="WP_089764571.1">
    <property type="nucleotide sequence ID" value="NZ_BKAT01000047.1"/>
</dbReference>
<protein>
    <submittedName>
        <fullName evidence="1">Uncharacterized protein</fullName>
    </submittedName>
</protein>
<dbReference type="STRING" id="408074.SAMN05660909_04595"/>
<name>A0A1H4FPX3_9BACT</name>
<evidence type="ECO:0000313" key="1">
    <source>
        <dbReference type="EMBL" id="SEA99366.1"/>
    </source>
</evidence>
<sequence length="187" mass="20967">MRFLILLFTGVFLANIGIAQKAEPSVNEITFRMLTYMKSLKADVDKGLSAEKKAAMNEQLAQLKTDLAAYMKTRKTYSDSLMRHNIAPGNKNPDNLEVLKGKMSQVMQQLRGVNDLVSPALQAEGDKLNDEMYNVLYGEPVRYLSNLEAFLAGVPVTKKDLAIDASVHYQRLEECLNIITAIQNKIR</sequence>
<evidence type="ECO:0000313" key="2">
    <source>
        <dbReference type="Proteomes" id="UP000199656"/>
    </source>
</evidence>
<dbReference type="AlphaFoldDB" id="A0A1H4FPX3"/>
<proteinExistence type="predicted"/>
<dbReference type="OrthoDB" id="668290at2"/>